<feature type="transmembrane region" description="Helical" evidence="2">
    <location>
        <begin position="200"/>
        <end position="220"/>
    </location>
</feature>
<evidence type="ECO:0000313" key="4">
    <source>
        <dbReference type="Proteomes" id="UP000612808"/>
    </source>
</evidence>
<evidence type="ECO:0000313" key="3">
    <source>
        <dbReference type="EMBL" id="GID11814.1"/>
    </source>
</evidence>
<feature type="transmembrane region" description="Helical" evidence="2">
    <location>
        <begin position="170"/>
        <end position="193"/>
    </location>
</feature>
<dbReference type="EMBL" id="BOMB01000015">
    <property type="protein sequence ID" value="GID11814.1"/>
    <property type="molecule type" value="Genomic_DNA"/>
</dbReference>
<feature type="region of interest" description="Disordered" evidence="1">
    <location>
        <begin position="1"/>
        <end position="73"/>
    </location>
</feature>
<feature type="compositionally biased region" description="Pro residues" evidence="1">
    <location>
        <begin position="56"/>
        <end position="73"/>
    </location>
</feature>
<keyword evidence="2" id="KW-1133">Transmembrane helix</keyword>
<name>A0A8J3J817_9ACTN</name>
<feature type="transmembrane region" description="Helical" evidence="2">
    <location>
        <begin position="137"/>
        <end position="164"/>
    </location>
</feature>
<evidence type="ECO:0000256" key="1">
    <source>
        <dbReference type="SAM" id="MobiDB-lite"/>
    </source>
</evidence>
<reference evidence="3" key="1">
    <citation type="submission" date="2021-01" db="EMBL/GenBank/DDBJ databases">
        <title>Whole genome shotgun sequence of Actinocatenispora rupis NBRC 107355.</title>
        <authorList>
            <person name="Komaki H."/>
            <person name="Tamura T."/>
        </authorList>
    </citation>
    <scope>NUCLEOTIDE SEQUENCE</scope>
    <source>
        <strain evidence="3">NBRC 107355</strain>
    </source>
</reference>
<keyword evidence="2" id="KW-0472">Membrane</keyword>
<dbReference type="AlphaFoldDB" id="A0A8J3J817"/>
<sequence>MDSQAPSGNDSRTDTPAADGAPATGPVPVWPQERPVPDATPQSGPTPPAGYDAPPTAMPGPPSGPTEPAPVPMSPAEVTAAAVAAPGPYPTGAPAETATQTMPVTPGVPRRDAVLGAQQQPVPLPAPSPGSPRMRQLAIAAIWALVLCVGGIGCGLWALIAIIAGATPGWFEPAIVVTGIVGLAFSAAAFPLVDRRGLPWLLLGLGTATLITGFILTAGAT</sequence>
<feature type="compositionally biased region" description="Low complexity" evidence="1">
    <location>
        <begin position="14"/>
        <end position="27"/>
    </location>
</feature>
<keyword evidence="2" id="KW-0812">Transmembrane</keyword>
<proteinExistence type="predicted"/>
<gene>
    <name evidence="3" type="ORF">Aru02nite_27030</name>
</gene>
<feature type="compositionally biased region" description="Polar residues" evidence="1">
    <location>
        <begin position="1"/>
        <end position="10"/>
    </location>
</feature>
<keyword evidence="4" id="KW-1185">Reference proteome</keyword>
<accession>A0A8J3J817</accession>
<protein>
    <submittedName>
        <fullName evidence="3">Uncharacterized protein</fullName>
    </submittedName>
</protein>
<dbReference type="Proteomes" id="UP000612808">
    <property type="component" value="Unassembled WGS sequence"/>
</dbReference>
<comment type="caution">
    <text evidence="3">The sequence shown here is derived from an EMBL/GenBank/DDBJ whole genome shotgun (WGS) entry which is preliminary data.</text>
</comment>
<organism evidence="3 4">
    <name type="scientific">Actinocatenispora rupis</name>
    <dbReference type="NCBI Taxonomy" id="519421"/>
    <lineage>
        <taxon>Bacteria</taxon>
        <taxon>Bacillati</taxon>
        <taxon>Actinomycetota</taxon>
        <taxon>Actinomycetes</taxon>
        <taxon>Micromonosporales</taxon>
        <taxon>Micromonosporaceae</taxon>
        <taxon>Actinocatenispora</taxon>
    </lineage>
</organism>
<evidence type="ECO:0000256" key="2">
    <source>
        <dbReference type="SAM" id="Phobius"/>
    </source>
</evidence>